<evidence type="ECO:0000313" key="1">
    <source>
        <dbReference type="EMBL" id="GJM50041.1"/>
    </source>
</evidence>
<keyword evidence="4" id="KW-1185">Reference proteome</keyword>
<gene>
    <name evidence="1" type="ORF">RCZ15_10160</name>
    <name evidence="2" type="ORF">RCZ16_22280</name>
</gene>
<sequence>MPIAHRIGHQKWYDGRYRSEGWRIQKTLYKYFKDKTDLIRHTVLYVTENLNKQAEAFVSEEENPIRRLYIIDRFYATQPIAKAHSPQKQLQKFYPKIYKEMQDKELEIVGNSIKKNLQKGIEMGLYREDIDLDFSVRLFLHISFESGNNLPFLTPFYDENTISAKYLEYHIRAIATPKGVATLEEILKEL</sequence>
<dbReference type="AlphaFoldDB" id="A0AAV5AW20"/>
<proteinExistence type="predicted"/>
<reference evidence="1 4" key="1">
    <citation type="submission" date="2021-11" db="EMBL/GenBank/DDBJ databases">
        <title>Draft genome sequence of Capnocytophaga sp. strain KC07075 isolated from cat oral cavity.</title>
        <authorList>
            <person name="Suzuki M."/>
            <person name="Imaoka K."/>
            <person name="Kimura M."/>
            <person name="Morikawa S."/>
            <person name="Maeda K."/>
        </authorList>
    </citation>
    <scope>NUCLEOTIDE SEQUENCE</scope>
    <source>
        <strain evidence="1">KC07075</strain>
        <strain evidence="2 4">KC07079</strain>
    </source>
</reference>
<organism evidence="1 3">
    <name type="scientific">Capnocytophaga catalasegens</name>
    <dbReference type="NCBI Taxonomy" id="1004260"/>
    <lineage>
        <taxon>Bacteria</taxon>
        <taxon>Pseudomonadati</taxon>
        <taxon>Bacteroidota</taxon>
        <taxon>Flavobacteriia</taxon>
        <taxon>Flavobacteriales</taxon>
        <taxon>Flavobacteriaceae</taxon>
        <taxon>Capnocytophaga</taxon>
    </lineage>
</organism>
<dbReference type="Proteomes" id="UP001207736">
    <property type="component" value="Unassembled WGS sequence"/>
</dbReference>
<evidence type="ECO:0000313" key="4">
    <source>
        <dbReference type="Proteomes" id="UP001208692"/>
    </source>
</evidence>
<comment type="caution">
    <text evidence="1">The sequence shown here is derived from an EMBL/GenBank/DDBJ whole genome shotgun (WGS) entry which is preliminary data.</text>
</comment>
<dbReference type="Gene3D" id="1.10.357.10">
    <property type="entry name" value="Tetracycline Repressor, domain 2"/>
    <property type="match status" value="1"/>
</dbReference>
<dbReference type="EMBL" id="BQKB01000051">
    <property type="protein sequence ID" value="GJM53912.1"/>
    <property type="molecule type" value="Genomic_DNA"/>
</dbReference>
<protein>
    <submittedName>
        <fullName evidence="1">TetR family transcriptional regulator</fullName>
    </submittedName>
</protein>
<evidence type="ECO:0000313" key="2">
    <source>
        <dbReference type="EMBL" id="GJM53912.1"/>
    </source>
</evidence>
<name>A0AAV5AW20_9FLAO</name>
<dbReference type="Proteomes" id="UP001208692">
    <property type="component" value="Unassembled WGS sequence"/>
</dbReference>
<accession>A0AAV5AW20</accession>
<evidence type="ECO:0000313" key="3">
    <source>
        <dbReference type="Proteomes" id="UP001207736"/>
    </source>
</evidence>
<dbReference type="EMBL" id="BQKA01000018">
    <property type="protein sequence ID" value="GJM50041.1"/>
    <property type="molecule type" value="Genomic_DNA"/>
</dbReference>